<organism evidence="2 3">
    <name type="scientific">Ricinus communis</name>
    <name type="common">Castor bean</name>
    <dbReference type="NCBI Taxonomy" id="3988"/>
    <lineage>
        <taxon>Eukaryota</taxon>
        <taxon>Viridiplantae</taxon>
        <taxon>Streptophyta</taxon>
        <taxon>Embryophyta</taxon>
        <taxon>Tracheophyta</taxon>
        <taxon>Spermatophyta</taxon>
        <taxon>Magnoliopsida</taxon>
        <taxon>eudicotyledons</taxon>
        <taxon>Gunneridae</taxon>
        <taxon>Pentapetalae</taxon>
        <taxon>rosids</taxon>
        <taxon>fabids</taxon>
        <taxon>Malpighiales</taxon>
        <taxon>Euphorbiaceae</taxon>
        <taxon>Acalyphoideae</taxon>
        <taxon>Acalypheae</taxon>
        <taxon>Ricinus</taxon>
    </lineage>
</organism>
<evidence type="ECO:0000256" key="1">
    <source>
        <dbReference type="ARBA" id="ARBA00006974"/>
    </source>
</evidence>
<name>B9SZP2_RICCO</name>
<comment type="similarity">
    <text evidence="1">Belongs to the ARG7 family.</text>
</comment>
<protein>
    <submittedName>
        <fullName evidence="2">Uncharacterized protein</fullName>
    </submittedName>
</protein>
<dbReference type="Pfam" id="PF02519">
    <property type="entry name" value="Auxin_inducible"/>
    <property type="match status" value="1"/>
</dbReference>
<dbReference type="GO" id="GO:0009733">
    <property type="term" value="P:response to auxin"/>
    <property type="evidence" value="ECO:0007669"/>
    <property type="project" value="InterPro"/>
</dbReference>
<sequence>MFIQLFNMAEEEFGLQCNGPLTLPCDAGFRVNEICNFYFLKKMVSTLGFFDEAVVLLVMGWLVGKEMWSFAIDYEC</sequence>
<accession>B9SZP2</accession>
<dbReference type="InParanoid" id="B9SZP2"/>
<proteinExistence type="inferred from homology"/>
<dbReference type="Proteomes" id="UP000008311">
    <property type="component" value="Unassembled WGS sequence"/>
</dbReference>
<evidence type="ECO:0000313" key="3">
    <source>
        <dbReference type="Proteomes" id="UP000008311"/>
    </source>
</evidence>
<evidence type="ECO:0000313" key="2">
    <source>
        <dbReference type="EMBL" id="EEF30911.1"/>
    </source>
</evidence>
<dbReference type="AlphaFoldDB" id="B9SZP2"/>
<dbReference type="EMBL" id="EQ974282">
    <property type="protein sequence ID" value="EEF30911.1"/>
    <property type="molecule type" value="Genomic_DNA"/>
</dbReference>
<gene>
    <name evidence="2" type="ORF">RCOM_0005430</name>
</gene>
<dbReference type="InterPro" id="IPR003676">
    <property type="entry name" value="SAUR_fam"/>
</dbReference>
<reference evidence="3" key="1">
    <citation type="journal article" date="2010" name="Nat. Biotechnol.">
        <title>Draft genome sequence of the oilseed species Ricinus communis.</title>
        <authorList>
            <person name="Chan A.P."/>
            <person name="Crabtree J."/>
            <person name="Zhao Q."/>
            <person name="Lorenzi H."/>
            <person name="Orvis J."/>
            <person name="Puiu D."/>
            <person name="Melake-Berhan A."/>
            <person name="Jones K.M."/>
            <person name="Redman J."/>
            <person name="Chen G."/>
            <person name="Cahoon E.B."/>
            <person name="Gedil M."/>
            <person name="Stanke M."/>
            <person name="Haas B.J."/>
            <person name="Wortman J.R."/>
            <person name="Fraser-Liggett C.M."/>
            <person name="Ravel J."/>
            <person name="Rabinowicz P.D."/>
        </authorList>
    </citation>
    <scope>NUCLEOTIDE SEQUENCE [LARGE SCALE GENOMIC DNA]</scope>
    <source>
        <strain evidence="3">cv. Hale</strain>
    </source>
</reference>
<keyword evidence="3" id="KW-1185">Reference proteome</keyword>